<dbReference type="HOGENOM" id="CLU_048345_3_0_1"/>
<dbReference type="EMBL" id="JH992988">
    <property type="protein sequence ID" value="EKX47731.1"/>
    <property type="molecule type" value="Genomic_DNA"/>
</dbReference>
<dbReference type="OrthoDB" id="1659429at2759"/>
<dbReference type="Proteomes" id="UP000011087">
    <property type="component" value="Unassembled WGS sequence"/>
</dbReference>
<dbReference type="RefSeq" id="XP_005834711.1">
    <property type="nucleotide sequence ID" value="XM_005834654.1"/>
</dbReference>
<dbReference type="InterPro" id="IPR011013">
    <property type="entry name" value="Gal_mutarotase_sf_dom"/>
</dbReference>
<dbReference type="InterPro" id="IPR025532">
    <property type="entry name" value="G6P_1-epimerase"/>
</dbReference>
<dbReference type="OMA" id="HPNDSHG"/>
<reference evidence="7" key="3">
    <citation type="submission" date="2015-06" db="UniProtKB">
        <authorList>
            <consortium name="EnsemblProtists"/>
        </authorList>
    </citation>
    <scope>IDENTIFICATION</scope>
</reference>
<dbReference type="CDD" id="cd09020">
    <property type="entry name" value="D-hex-6-P-epi_like"/>
    <property type="match status" value="1"/>
</dbReference>
<dbReference type="SUPFAM" id="SSF74650">
    <property type="entry name" value="Galactose mutarotase-like"/>
    <property type="match status" value="1"/>
</dbReference>
<evidence type="ECO:0000256" key="5">
    <source>
        <dbReference type="SAM" id="MobiDB-lite"/>
    </source>
</evidence>
<dbReference type="GO" id="GO:0047938">
    <property type="term" value="F:glucose-6-phosphate 1-epimerase activity"/>
    <property type="evidence" value="ECO:0007669"/>
    <property type="project" value="UniProtKB-EC"/>
</dbReference>
<dbReference type="EnsemblProtists" id="EKX47731">
    <property type="protein sequence ID" value="EKX47731"/>
    <property type="gene ID" value="GUITHDRAFT_151947"/>
</dbReference>
<feature type="compositionally biased region" description="Low complexity" evidence="5">
    <location>
        <begin position="1"/>
        <end position="27"/>
    </location>
</feature>
<evidence type="ECO:0000313" key="8">
    <source>
        <dbReference type="Proteomes" id="UP000011087"/>
    </source>
</evidence>
<organism evidence="6">
    <name type="scientific">Guillardia theta (strain CCMP2712)</name>
    <name type="common">Cryptophyte</name>
    <dbReference type="NCBI Taxonomy" id="905079"/>
    <lineage>
        <taxon>Eukaryota</taxon>
        <taxon>Cryptophyceae</taxon>
        <taxon>Pyrenomonadales</taxon>
        <taxon>Geminigeraceae</taxon>
        <taxon>Guillardia</taxon>
    </lineage>
</organism>
<protein>
    <recommendedName>
        <fullName evidence="3">glucose-6-phosphate 1-epimerase</fullName>
        <ecNumber evidence="3">5.1.3.15</ecNumber>
    </recommendedName>
</protein>
<dbReference type="GO" id="GO:0030246">
    <property type="term" value="F:carbohydrate binding"/>
    <property type="evidence" value="ECO:0007669"/>
    <property type="project" value="InterPro"/>
</dbReference>
<name>L1JGU9_GUITC</name>
<dbReference type="KEGG" id="gtt:GUITHDRAFT_151947"/>
<dbReference type="EC" id="5.1.3.15" evidence="3"/>
<dbReference type="Pfam" id="PF01263">
    <property type="entry name" value="Aldose_epim"/>
    <property type="match status" value="1"/>
</dbReference>
<dbReference type="GO" id="GO:0005975">
    <property type="term" value="P:carbohydrate metabolic process"/>
    <property type="evidence" value="ECO:0007669"/>
    <property type="project" value="InterPro"/>
</dbReference>
<reference evidence="6 8" key="1">
    <citation type="journal article" date="2012" name="Nature">
        <title>Algal genomes reveal evolutionary mosaicism and the fate of nucleomorphs.</title>
        <authorList>
            <consortium name="DOE Joint Genome Institute"/>
            <person name="Curtis B.A."/>
            <person name="Tanifuji G."/>
            <person name="Burki F."/>
            <person name="Gruber A."/>
            <person name="Irimia M."/>
            <person name="Maruyama S."/>
            <person name="Arias M.C."/>
            <person name="Ball S.G."/>
            <person name="Gile G.H."/>
            <person name="Hirakawa Y."/>
            <person name="Hopkins J.F."/>
            <person name="Kuo A."/>
            <person name="Rensing S.A."/>
            <person name="Schmutz J."/>
            <person name="Symeonidi A."/>
            <person name="Elias M."/>
            <person name="Eveleigh R.J."/>
            <person name="Herman E.K."/>
            <person name="Klute M.J."/>
            <person name="Nakayama T."/>
            <person name="Obornik M."/>
            <person name="Reyes-Prieto A."/>
            <person name="Armbrust E.V."/>
            <person name="Aves S.J."/>
            <person name="Beiko R.G."/>
            <person name="Coutinho P."/>
            <person name="Dacks J.B."/>
            <person name="Durnford D.G."/>
            <person name="Fast N.M."/>
            <person name="Green B.R."/>
            <person name="Grisdale C.J."/>
            <person name="Hempel F."/>
            <person name="Henrissat B."/>
            <person name="Hoppner M.P."/>
            <person name="Ishida K."/>
            <person name="Kim E."/>
            <person name="Koreny L."/>
            <person name="Kroth P.G."/>
            <person name="Liu Y."/>
            <person name="Malik S.B."/>
            <person name="Maier U.G."/>
            <person name="McRose D."/>
            <person name="Mock T."/>
            <person name="Neilson J.A."/>
            <person name="Onodera N.T."/>
            <person name="Poole A.M."/>
            <person name="Pritham E.J."/>
            <person name="Richards T.A."/>
            <person name="Rocap G."/>
            <person name="Roy S.W."/>
            <person name="Sarai C."/>
            <person name="Schaack S."/>
            <person name="Shirato S."/>
            <person name="Slamovits C.H."/>
            <person name="Spencer D.F."/>
            <person name="Suzuki S."/>
            <person name="Worden A.Z."/>
            <person name="Zauner S."/>
            <person name="Barry K."/>
            <person name="Bell C."/>
            <person name="Bharti A.K."/>
            <person name="Crow J.A."/>
            <person name="Grimwood J."/>
            <person name="Kramer R."/>
            <person name="Lindquist E."/>
            <person name="Lucas S."/>
            <person name="Salamov A."/>
            <person name="McFadden G.I."/>
            <person name="Lane C.E."/>
            <person name="Keeling P.J."/>
            <person name="Gray M.W."/>
            <person name="Grigoriev I.V."/>
            <person name="Archibald J.M."/>
        </authorList>
    </citation>
    <scope>NUCLEOTIDE SEQUENCE</scope>
    <source>
        <strain evidence="6 8">CCMP2712</strain>
    </source>
</reference>
<evidence type="ECO:0000256" key="3">
    <source>
        <dbReference type="ARBA" id="ARBA00012083"/>
    </source>
</evidence>
<reference evidence="8" key="2">
    <citation type="submission" date="2012-11" db="EMBL/GenBank/DDBJ databases">
        <authorList>
            <person name="Kuo A."/>
            <person name="Curtis B.A."/>
            <person name="Tanifuji G."/>
            <person name="Burki F."/>
            <person name="Gruber A."/>
            <person name="Irimia M."/>
            <person name="Maruyama S."/>
            <person name="Arias M.C."/>
            <person name="Ball S.G."/>
            <person name="Gile G.H."/>
            <person name="Hirakawa Y."/>
            <person name="Hopkins J.F."/>
            <person name="Rensing S.A."/>
            <person name="Schmutz J."/>
            <person name="Symeonidi A."/>
            <person name="Elias M."/>
            <person name="Eveleigh R.J."/>
            <person name="Herman E.K."/>
            <person name="Klute M.J."/>
            <person name="Nakayama T."/>
            <person name="Obornik M."/>
            <person name="Reyes-Prieto A."/>
            <person name="Armbrust E.V."/>
            <person name="Aves S.J."/>
            <person name="Beiko R.G."/>
            <person name="Coutinho P."/>
            <person name="Dacks J.B."/>
            <person name="Durnford D.G."/>
            <person name="Fast N.M."/>
            <person name="Green B.R."/>
            <person name="Grisdale C."/>
            <person name="Hempe F."/>
            <person name="Henrissat B."/>
            <person name="Hoppner M.P."/>
            <person name="Ishida K.-I."/>
            <person name="Kim E."/>
            <person name="Koreny L."/>
            <person name="Kroth P.G."/>
            <person name="Liu Y."/>
            <person name="Malik S.-B."/>
            <person name="Maier U.G."/>
            <person name="McRose D."/>
            <person name="Mock T."/>
            <person name="Neilson J.A."/>
            <person name="Onodera N.T."/>
            <person name="Poole A.M."/>
            <person name="Pritham E.J."/>
            <person name="Richards T.A."/>
            <person name="Rocap G."/>
            <person name="Roy S.W."/>
            <person name="Sarai C."/>
            <person name="Schaack S."/>
            <person name="Shirato S."/>
            <person name="Slamovits C.H."/>
            <person name="Spencer D.F."/>
            <person name="Suzuki S."/>
            <person name="Worden A.Z."/>
            <person name="Zauner S."/>
            <person name="Barry K."/>
            <person name="Bell C."/>
            <person name="Bharti A.K."/>
            <person name="Crow J.A."/>
            <person name="Grimwood J."/>
            <person name="Kramer R."/>
            <person name="Lindquist E."/>
            <person name="Lucas S."/>
            <person name="Salamov A."/>
            <person name="McFadden G.I."/>
            <person name="Lane C.E."/>
            <person name="Keeling P.J."/>
            <person name="Gray M.W."/>
            <person name="Grigoriev I.V."/>
            <person name="Archibald J.M."/>
        </authorList>
    </citation>
    <scope>NUCLEOTIDE SEQUENCE</scope>
    <source>
        <strain evidence="8">CCMP2712</strain>
    </source>
</reference>
<evidence type="ECO:0000256" key="2">
    <source>
        <dbReference type="ARBA" id="ARBA00005866"/>
    </source>
</evidence>
<accession>L1JGU9</accession>
<dbReference type="STRING" id="905079.L1JGU9"/>
<gene>
    <name evidence="6" type="ORF">GUITHDRAFT_151947</name>
</gene>
<feature type="region of interest" description="Disordered" evidence="5">
    <location>
        <begin position="1"/>
        <end position="41"/>
    </location>
</feature>
<dbReference type="InterPro" id="IPR008183">
    <property type="entry name" value="Aldose_1/G6P_1-epimerase"/>
</dbReference>
<dbReference type="PaxDb" id="55529-EKX47731"/>
<dbReference type="Gene3D" id="2.70.98.10">
    <property type="match status" value="1"/>
</dbReference>
<evidence type="ECO:0000313" key="6">
    <source>
        <dbReference type="EMBL" id="EKX47731.1"/>
    </source>
</evidence>
<dbReference type="PANTHER" id="PTHR11122">
    <property type="entry name" value="APOSPORY-ASSOCIATED PROTEIN C-RELATED"/>
    <property type="match status" value="1"/>
</dbReference>
<evidence type="ECO:0000313" key="7">
    <source>
        <dbReference type="EnsemblProtists" id="EKX47731"/>
    </source>
</evidence>
<proteinExistence type="inferred from homology"/>
<dbReference type="AlphaFoldDB" id="L1JGU9"/>
<comment type="catalytic activity">
    <reaction evidence="1">
        <text>alpha-D-glucose 6-phosphate = beta-D-glucose 6-phosphate</text>
        <dbReference type="Rhea" id="RHEA:16249"/>
        <dbReference type="ChEBI" id="CHEBI:58225"/>
        <dbReference type="ChEBI" id="CHEBI:58247"/>
        <dbReference type="EC" id="5.1.3.15"/>
    </reaction>
</comment>
<sequence length="369" mass="41258">MSSSPLLSSSSLSSSLLSSSSSFLSPSTRTTSPAHRVLAQRGRADQSWIRRRKATGIVASFVPDKEFLKKQESAQADAMILRDPVKLTNTITKEEVSIYKNGACVTSYKTPDYDVFFVRPDAVLDGSKPISGGVPICFPQFGPGEIQQHGFARNMKWVCVDVREENAAGSRSLSWLREGSRAIYELVPNNETRKMWPNSFNCRYQIDLNSGNLNLELRVQNKGKKAFSFTGALHTYFAVDDIDKIAIQGGFKGKKYLDKTLSPPAEKTETEDELRISSFTERIYSDCTDDIRLKDGDKEVVIRSSQGWKDIAIWNPYGEEKMGYKNFVCIEHGVICEPVVLNPGDVWVSSVDILPYFNGLPAWMQSMDS</sequence>
<evidence type="ECO:0000256" key="4">
    <source>
        <dbReference type="ARBA" id="ARBA00023235"/>
    </source>
</evidence>
<dbReference type="GeneID" id="17304581"/>
<comment type="similarity">
    <text evidence="2">Belongs to the glucose-6-phosphate 1-epimerase family.</text>
</comment>
<keyword evidence="4" id="KW-0413">Isomerase</keyword>
<dbReference type="eggNOG" id="KOG1594">
    <property type="taxonomic scope" value="Eukaryota"/>
</dbReference>
<keyword evidence="8" id="KW-1185">Reference proteome</keyword>
<dbReference type="GO" id="GO:0005737">
    <property type="term" value="C:cytoplasm"/>
    <property type="evidence" value="ECO:0007669"/>
    <property type="project" value="TreeGrafter"/>
</dbReference>
<evidence type="ECO:0000256" key="1">
    <source>
        <dbReference type="ARBA" id="ARBA00001096"/>
    </source>
</evidence>
<dbReference type="PANTHER" id="PTHR11122:SF39">
    <property type="entry name" value="GLUCOSE-6-PHOSPHATE 1-EPIMERASE"/>
    <property type="match status" value="1"/>
</dbReference>
<dbReference type="InterPro" id="IPR014718">
    <property type="entry name" value="GH-type_carb-bd"/>
</dbReference>